<reference evidence="1" key="1">
    <citation type="submission" date="2023-10" db="EMBL/GenBank/DDBJ databases">
        <authorList>
            <person name="Chen Y."/>
            <person name="Shah S."/>
            <person name="Dougan E. K."/>
            <person name="Thang M."/>
            <person name="Chan C."/>
        </authorList>
    </citation>
    <scope>NUCLEOTIDE SEQUENCE [LARGE SCALE GENOMIC DNA]</scope>
</reference>
<organism evidence="1 2">
    <name type="scientific">Prorocentrum cordatum</name>
    <dbReference type="NCBI Taxonomy" id="2364126"/>
    <lineage>
        <taxon>Eukaryota</taxon>
        <taxon>Sar</taxon>
        <taxon>Alveolata</taxon>
        <taxon>Dinophyceae</taxon>
        <taxon>Prorocentrales</taxon>
        <taxon>Prorocentraceae</taxon>
        <taxon>Prorocentrum</taxon>
    </lineage>
</organism>
<feature type="non-terminal residue" evidence="1">
    <location>
        <position position="1"/>
    </location>
</feature>
<evidence type="ECO:0000313" key="2">
    <source>
        <dbReference type="Proteomes" id="UP001189429"/>
    </source>
</evidence>
<gene>
    <name evidence="1" type="ORF">PCOR1329_LOCUS51093</name>
</gene>
<dbReference type="Proteomes" id="UP001189429">
    <property type="component" value="Unassembled WGS sequence"/>
</dbReference>
<name>A0ABN9UTE6_9DINO</name>
<sequence length="485" mass="56049">AMLEELALRDLGELCTAQTLESEPVPEHPAVPEGEWNKYWGGVNGGYLNASMVDRARRQERELIRKLKFIETVPHQQCFEETGKPLIPLRWVDTNKGVAAKPNYRSRQVAKEIKAKKKPGEQLEASEVFKAMPQLEAMRILLSLMVTWARQGPLQVREAMRGRGRKTAGNFKIGMFDISRAISTEGDYAELLQEHGYQHGVFIPVVFYREVDEVRLLGHGDDFMVLGQQEDIDDFENTLGHVPDWYINWYPGYSMDVIRHWYSKVMERFGMDPTLPREGQMTKVSIWFSTALRHSPYWKDGFSRHFEKISTFDPYDGWVVVDDLLTNWTENDQWKGYREMHEVLIKGRPHTSYVYWVLLNCCEMIDHHGMQKGRLQMKCWFISQDRVDIAETAKTLARSTQGPTEASWLLLNRTARYFKKWPNMVTVFEQKVYGKIRINVDTDHAGCALTRKNTGGFIATLGLHMIKHGSNLQCTIVLSSGESEY</sequence>
<accession>A0ABN9UTE6</accession>
<evidence type="ECO:0008006" key="3">
    <source>
        <dbReference type="Google" id="ProtNLM"/>
    </source>
</evidence>
<proteinExistence type="predicted"/>
<protein>
    <recommendedName>
        <fullName evidence="3">RNA-directed RNA polymerase</fullName>
    </recommendedName>
</protein>
<evidence type="ECO:0000313" key="1">
    <source>
        <dbReference type="EMBL" id="CAK0862757.1"/>
    </source>
</evidence>
<dbReference type="EMBL" id="CAUYUJ010016193">
    <property type="protein sequence ID" value="CAK0862757.1"/>
    <property type="molecule type" value="Genomic_DNA"/>
</dbReference>
<comment type="caution">
    <text evidence="1">The sequence shown here is derived from an EMBL/GenBank/DDBJ whole genome shotgun (WGS) entry which is preliminary data.</text>
</comment>
<keyword evidence="2" id="KW-1185">Reference proteome</keyword>